<dbReference type="Proteomes" id="UP001234495">
    <property type="component" value="Unassembled WGS sequence"/>
</dbReference>
<evidence type="ECO:0000313" key="2">
    <source>
        <dbReference type="Proteomes" id="UP001234495"/>
    </source>
</evidence>
<keyword evidence="2" id="KW-1185">Reference proteome</keyword>
<dbReference type="EMBL" id="JAUSUD010000013">
    <property type="protein sequence ID" value="MDQ0231556.1"/>
    <property type="molecule type" value="Genomic_DNA"/>
</dbReference>
<evidence type="ECO:0000313" key="1">
    <source>
        <dbReference type="EMBL" id="MDQ0231556.1"/>
    </source>
</evidence>
<organism evidence="1 2">
    <name type="scientific">Metabacillus malikii</name>
    <dbReference type="NCBI Taxonomy" id="1504265"/>
    <lineage>
        <taxon>Bacteria</taxon>
        <taxon>Bacillati</taxon>
        <taxon>Bacillota</taxon>
        <taxon>Bacilli</taxon>
        <taxon>Bacillales</taxon>
        <taxon>Bacillaceae</taxon>
        <taxon>Metabacillus</taxon>
    </lineage>
</organism>
<reference evidence="1 2" key="1">
    <citation type="submission" date="2023-07" db="EMBL/GenBank/DDBJ databases">
        <title>Genomic Encyclopedia of Type Strains, Phase IV (KMG-IV): sequencing the most valuable type-strain genomes for metagenomic binning, comparative biology and taxonomic classification.</title>
        <authorList>
            <person name="Goeker M."/>
        </authorList>
    </citation>
    <scope>NUCLEOTIDE SEQUENCE [LARGE SCALE GENOMIC DNA]</scope>
    <source>
        <strain evidence="1 2">DSM 29005</strain>
    </source>
</reference>
<accession>A0ABT9ZH02</accession>
<sequence>MIFESPFVMQNLVSNRIVQMSLLGRLNSRDFSFKKIFTLLEIEVIITIIKKEVDENENYTANNYQSFIIHIFILSTAKGSFIVRVY</sequence>
<name>A0ABT9ZH02_9BACI</name>
<protein>
    <submittedName>
        <fullName evidence="1">Uncharacterized protein</fullName>
    </submittedName>
</protein>
<comment type="caution">
    <text evidence="1">The sequence shown here is derived from an EMBL/GenBank/DDBJ whole genome shotgun (WGS) entry which is preliminary data.</text>
</comment>
<proteinExistence type="predicted"/>
<gene>
    <name evidence="1" type="ORF">J2S19_002839</name>
</gene>